<evidence type="ECO:0000313" key="2">
    <source>
        <dbReference type="EMBL" id="GLB51472.1"/>
    </source>
</evidence>
<keyword evidence="1" id="KW-0812">Transmembrane</keyword>
<gene>
    <name evidence="2" type="ORF">NBRC110019_05110</name>
</gene>
<dbReference type="AlphaFoldDB" id="A0A9W6EUL0"/>
<evidence type="ECO:0000256" key="1">
    <source>
        <dbReference type="SAM" id="Phobius"/>
    </source>
</evidence>
<feature type="transmembrane region" description="Helical" evidence="1">
    <location>
        <begin position="20"/>
        <end position="41"/>
    </location>
</feature>
<dbReference type="Proteomes" id="UP001143545">
    <property type="component" value="Unassembled WGS sequence"/>
</dbReference>
<keyword evidence="1" id="KW-1133">Transmembrane helix</keyword>
<keyword evidence="3" id="KW-1185">Reference proteome</keyword>
<dbReference type="RefSeq" id="WP_281752048.1">
    <property type="nucleotide sequence ID" value="NZ_BRVP01000003.1"/>
</dbReference>
<dbReference type="EMBL" id="BRVP01000003">
    <property type="protein sequence ID" value="GLB51472.1"/>
    <property type="molecule type" value="Genomic_DNA"/>
</dbReference>
<proteinExistence type="predicted"/>
<comment type="caution">
    <text evidence="2">The sequence shown here is derived from an EMBL/GenBank/DDBJ whole genome shotgun (WGS) entry which is preliminary data.</text>
</comment>
<feature type="transmembrane region" description="Helical" evidence="1">
    <location>
        <begin position="74"/>
        <end position="92"/>
    </location>
</feature>
<evidence type="ECO:0000313" key="3">
    <source>
        <dbReference type="Proteomes" id="UP001143545"/>
    </source>
</evidence>
<organism evidence="2 3">
    <name type="scientific">Neptunitalea chrysea</name>
    <dbReference type="NCBI Taxonomy" id="1647581"/>
    <lineage>
        <taxon>Bacteria</taxon>
        <taxon>Pseudomonadati</taxon>
        <taxon>Bacteroidota</taxon>
        <taxon>Flavobacteriia</taxon>
        <taxon>Flavobacteriales</taxon>
        <taxon>Flavobacteriaceae</taxon>
        <taxon>Neptunitalea</taxon>
    </lineage>
</organism>
<name>A0A9W6EUL0_9FLAO</name>
<reference evidence="2" key="1">
    <citation type="submission" date="2022-07" db="EMBL/GenBank/DDBJ databases">
        <title>Taxonomy of Novel Oxalotrophic and Methylotrophic Bacteria.</title>
        <authorList>
            <person name="Sahin N."/>
            <person name="Tani A."/>
        </authorList>
    </citation>
    <scope>NUCLEOTIDE SEQUENCE</scope>
    <source>
        <strain evidence="2">AM327</strain>
    </source>
</reference>
<keyword evidence="1" id="KW-0472">Membrane</keyword>
<sequence>MPANKKYLTNSKVQRIAKFVTGFLGGYLVAMSFYLAIGAWVNTVNVMITSTFTAFLLWVVLFIGAYLGESIWKVLGGYLLITCLFLAIMYAGTNM</sequence>
<protein>
    <recommendedName>
        <fullName evidence="4">DUF3649 domain-containing protein</fullName>
    </recommendedName>
</protein>
<evidence type="ECO:0008006" key="4">
    <source>
        <dbReference type="Google" id="ProtNLM"/>
    </source>
</evidence>
<accession>A0A9W6EUL0</accession>
<feature type="transmembrane region" description="Helical" evidence="1">
    <location>
        <begin position="47"/>
        <end position="67"/>
    </location>
</feature>